<dbReference type="OrthoDB" id="1245115at2759"/>
<evidence type="ECO:0000313" key="2">
    <source>
        <dbReference type="RefSeq" id="XP_016496295.1"/>
    </source>
</evidence>
<name>A0A1S4C556_TOBAC</name>
<proteinExistence type="predicted"/>
<dbReference type="CDD" id="cd01650">
    <property type="entry name" value="RT_nLTR_like"/>
    <property type="match status" value="1"/>
</dbReference>
<dbReference type="AlphaFoldDB" id="A0A1S4C556"/>
<organism evidence="2">
    <name type="scientific">Nicotiana tabacum</name>
    <name type="common">Common tobacco</name>
    <dbReference type="NCBI Taxonomy" id="4097"/>
    <lineage>
        <taxon>Eukaryota</taxon>
        <taxon>Viridiplantae</taxon>
        <taxon>Streptophyta</taxon>
        <taxon>Embryophyta</taxon>
        <taxon>Tracheophyta</taxon>
        <taxon>Spermatophyta</taxon>
        <taxon>Magnoliopsida</taxon>
        <taxon>eudicotyledons</taxon>
        <taxon>Gunneridae</taxon>
        <taxon>Pentapetalae</taxon>
        <taxon>asterids</taxon>
        <taxon>lamiids</taxon>
        <taxon>Solanales</taxon>
        <taxon>Solanaceae</taxon>
        <taxon>Nicotianoideae</taxon>
        <taxon>Nicotianeae</taxon>
        <taxon>Nicotiana</taxon>
    </lineage>
</organism>
<reference evidence="2" key="1">
    <citation type="submission" date="2025-08" db="UniProtKB">
        <authorList>
            <consortium name="RefSeq"/>
        </authorList>
    </citation>
    <scope>IDENTIFICATION</scope>
</reference>
<dbReference type="PROSITE" id="PS50878">
    <property type="entry name" value="RT_POL"/>
    <property type="match status" value="1"/>
</dbReference>
<dbReference type="KEGG" id="nta:107815245"/>
<dbReference type="SUPFAM" id="SSF56672">
    <property type="entry name" value="DNA/RNA polymerases"/>
    <property type="match status" value="1"/>
</dbReference>
<dbReference type="STRING" id="4097.A0A1S4C556"/>
<dbReference type="RefSeq" id="XP_016496295.1">
    <property type="nucleotide sequence ID" value="XM_016640809.1"/>
</dbReference>
<dbReference type="Pfam" id="PF00078">
    <property type="entry name" value="RVT_1"/>
    <property type="match status" value="1"/>
</dbReference>
<feature type="domain" description="Reverse transcriptase" evidence="1">
    <location>
        <begin position="1"/>
        <end position="190"/>
    </location>
</feature>
<dbReference type="InterPro" id="IPR043502">
    <property type="entry name" value="DNA/RNA_pol_sf"/>
</dbReference>
<evidence type="ECO:0000259" key="1">
    <source>
        <dbReference type="PROSITE" id="PS50878"/>
    </source>
</evidence>
<gene>
    <name evidence="2" type="primary">LOC107815245</name>
</gene>
<dbReference type="PaxDb" id="4097-A0A1S4C556"/>
<dbReference type="PANTHER" id="PTHR19446">
    <property type="entry name" value="REVERSE TRANSCRIPTASES"/>
    <property type="match status" value="1"/>
</dbReference>
<sequence>MVEEMIRRVVSISENQFGFIPGRSTAEAIHLIRRLVELYKGRKRDLYMIFIDLEKAYDKVPREVLWRCLEVKGVPVAYIRAIKDMHDGAMSWVRTVGGDSEPFPVVMGLHQGSVLSPFLFALAMDALTHHIQGEVPWCMLFADYIILIDKTRDGVNGRLERLDGKADVEVRLESQVILERESFKYLGSIIQRDREIDGNVTHRIGVGWMKWRLASRVICDKNMPLKLKGMRRGRGQPKKYWGEVIRQDMALPRHSSLLSQQLKVYVSSYTSVLFVPLYQTTISSSIGDLSDHPTGLLGSWGIPKYLKVISPYPYPRSCRILSRSSLGTPPNTLNSSPYLLVILKLEQTV</sequence>
<dbReference type="InterPro" id="IPR000477">
    <property type="entry name" value="RT_dom"/>
</dbReference>
<protein>
    <recommendedName>
        <fullName evidence="1">Reverse transcriptase domain-containing protein</fullName>
    </recommendedName>
</protein>
<accession>A0A1S4C556</accession>